<protein>
    <submittedName>
        <fullName evidence="1">Addiction module antitoxin</fullName>
    </submittedName>
</protein>
<reference evidence="2" key="1">
    <citation type="journal article" date="2015" name="Genome Announc.">
        <title>Draft Genome Sequence of an Anaerobic Ammonium-Oxidizing Bacterium, "Candidatus Brocadia sinica".</title>
        <authorList>
            <person name="Oshiki M."/>
            <person name="Shinyako-Hata K."/>
            <person name="Satoh H."/>
            <person name="Okabe S."/>
        </authorList>
    </citation>
    <scope>NUCLEOTIDE SEQUENCE [LARGE SCALE GENOMIC DNA]</scope>
    <source>
        <strain evidence="2">JPN1</strain>
    </source>
</reference>
<organism evidence="1 2">
    <name type="scientific">Candidatus Brocadia sinica JPN1</name>
    <dbReference type="NCBI Taxonomy" id="1197129"/>
    <lineage>
        <taxon>Bacteria</taxon>
        <taxon>Pseudomonadati</taxon>
        <taxon>Planctomycetota</taxon>
        <taxon>Candidatus Brocadiia</taxon>
        <taxon>Candidatus Brocadiales</taxon>
        <taxon>Candidatus Brocadiaceae</taxon>
        <taxon>Candidatus Brocadia</taxon>
    </lineage>
</organism>
<dbReference type="EMBL" id="BAFN01000001">
    <property type="protein sequence ID" value="GAN34811.1"/>
    <property type="molecule type" value="Genomic_DNA"/>
</dbReference>
<comment type="caution">
    <text evidence="1">The sequence shown here is derived from an EMBL/GenBank/DDBJ whole genome shotgun (WGS) entry which is preliminary data.</text>
</comment>
<dbReference type="NCBIfam" id="TIGR02574">
    <property type="entry name" value="stabl_TIGR02574"/>
    <property type="match status" value="1"/>
</dbReference>
<dbReference type="Pfam" id="PF09720">
    <property type="entry name" value="Unstab_antitox"/>
    <property type="match status" value="1"/>
</dbReference>
<accession>A0ABQ0K185</accession>
<evidence type="ECO:0000313" key="1">
    <source>
        <dbReference type="EMBL" id="GAN34811.1"/>
    </source>
</evidence>
<gene>
    <name evidence="1" type="ORF">BROSI_A3354</name>
</gene>
<dbReference type="InterPro" id="IPR013406">
    <property type="entry name" value="CHP02574_addiction_mod"/>
</dbReference>
<name>A0ABQ0K185_9BACT</name>
<proteinExistence type="predicted"/>
<dbReference type="RefSeq" id="WP_052565897.1">
    <property type="nucleotide sequence ID" value="NZ_BAFN01000001.1"/>
</dbReference>
<evidence type="ECO:0000313" key="2">
    <source>
        <dbReference type="Proteomes" id="UP000032309"/>
    </source>
</evidence>
<keyword evidence="2" id="KW-1185">Reference proteome</keyword>
<dbReference type="Proteomes" id="UP000032309">
    <property type="component" value="Unassembled WGS sequence"/>
</dbReference>
<sequence>MSVKDIPDIKKLSTAEKILLVEDLWDSIASDESVVPVPQSHMEELKRRLKSYESAPGNLLSLEELQTRIEKRK</sequence>